<evidence type="ECO:0008006" key="4">
    <source>
        <dbReference type="Google" id="ProtNLM"/>
    </source>
</evidence>
<name>A0A8S9GYD9_BRACR</name>
<keyword evidence="1" id="KW-0472">Membrane</keyword>
<evidence type="ECO:0000313" key="3">
    <source>
        <dbReference type="Proteomes" id="UP000712281"/>
    </source>
</evidence>
<accession>A0A8S9GYD9</accession>
<proteinExistence type="predicted"/>
<keyword evidence="1" id="KW-0812">Transmembrane</keyword>
<dbReference type="Proteomes" id="UP000712281">
    <property type="component" value="Unassembled WGS sequence"/>
</dbReference>
<reference evidence="2" key="1">
    <citation type="submission" date="2019-12" db="EMBL/GenBank/DDBJ databases">
        <title>Genome sequencing and annotation of Brassica cretica.</title>
        <authorList>
            <person name="Studholme D.J."/>
            <person name="Sarris P.F."/>
        </authorList>
    </citation>
    <scope>NUCLEOTIDE SEQUENCE</scope>
    <source>
        <strain evidence="2">PFS-001/15</strain>
        <tissue evidence="2">Leaf</tissue>
    </source>
</reference>
<feature type="transmembrane region" description="Helical" evidence="1">
    <location>
        <begin position="20"/>
        <end position="50"/>
    </location>
</feature>
<evidence type="ECO:0000313" key="2">
    <source>
        <dbReference type="EMBL" id="KAF2550783.1"/>
    </source>
</evidence>
<gene>
    <name evidence="2" type="ORF">F2Q68_00035920</name>
</gene>
<evidence type="ECO:0000256" key="1">
    <source>
        <dbReference type="SAM" id="Phobius"/>
    </source>
</evidence>
<protein>
    <recommendedName>
        <fullName evidence="4">Transmembrane protein</fullName>
    </recommendedName>
</protein>
<sequence length="57" mass="6533">MYLHHRLHFYCHLRHCGVTVVYVTVTITVVNGVVAFVVVYVTVDVFYVIITPPSLKI</sequence>
<keyword evidence="1" id="KW-1133">Transmembrane helix</keyword>
<dbReference type="EMBL" id="QGKW02001988">
    <property type="protein sequence ID" value="KAF2550783.1"/>
    <property type="molecule type" value="Genomic_DNA"/>
</dbReference>
<comment type="caution">
    <text evidence="2">The sequence shown here is derived from an EMBL/GenBank/DDBJ whole genome shotgun (WGS) entry which is preliminary data.</text>
</comment>
<organism evidence="2 3">
    <name type="scientific">Brassica cretica</name>
    <name type="common">Mustard</name>
    <dbReference type="NCBI Taxonomy" id="69181"/>
    <lineage>
        <taxon>Eukaryota</taxon>
        <taxon>Viridiplantae</taxon>
        <taxon>Streptophyta</taxon>
        <taxon>Embryophyta</taxon>
        <taxon>Tracheophyta</taxon>
        <taxon>Spermatophyta</taxon>
        <taxon>Magnoliopsida</taxon>
        <taxon>eudicotyledons</taxon>
        <taxon>Gunneridae</taxon>
        <taxon>Pentapetalae</taxon>
        <taxon>rosids</taxon>
        <taxon>malvids</taxon>
        <taxon>Brassicales</taxon>
        <taxon>Brassicaceae</taxon>
        <taxon>Brassiceae</taxon>
        <taxon>Brassica</taxon>
    </lineage>
</organism>
<dbReference type="AlphaFoldDB" id="A0A8S9GYD9"/>